<dbReference type="AlphaFoldDB" id="A0AAD9V7P0"/>
<evidence type="ECO:0000313" key="3">
    <source>
        <dbReference type="Proteomes" id="UP001249851"/>
    </source>
</evidence>
<evidence type="ECO:0000313" key="2">
    <source>
        <dbReference type="EMBL" id="KAK2564361.1"/>
    </source>
</evidence>
<proteinExistence type="predicted"/>
<dbReference type="Proteomes" id="UP001249851">
    <property type="component" value="Unassembled WGS sequence"/>
</dbReference>
<reference evidence="2" key="1">
    <citation type="journal article" date="2023" name="G3 (Bethesda)">
        <title>Whole genome assembly and annotation of the endangered Caribbean coral Acropora cervicornis.</title>
        <authorList>
            <person name="Selwyn J.D."/>
            <person name="Vollmer S.V."/>
        </authorList>
    </citation>
    <scope>NUCLEOTIDE SEQUENCE</scope>
    <source>
        <strain evidence="2">K2</strain>
    </source>
</reference>
<comment type="caution">
    <text evidence="2">The sequence shown here is derived from an EMBL/GenBank/DDBJ whole genome shotgun (WGS) entry which is preliminary data.</text>
</comment>
<feature type="compositionally biased region" description="Acidic residues" evidence="1">
    <location>
        <begin position="233"/>
        <end position="243"/>
    </location>
</feature>
<feature type="region of interest" description="Disordered" evidence="1">
    <location>
        <begin position="179"/>
        <end position="280"/>
    </location>
</feature>
<feature type="compositionally biased region" description="Polar residues" evidence="1">
    <location>
        <begin position="179"/>
        <end position="216"/>
    </location>
</feature>
<evidence type="ECO:0000256" key="1">
    <source>
        <dbReference type="SAM" id="MobiDB-lite"/>
    </source>
</evidence>
<name>A0AAD9V7P0_ACRCE</name>
<gene>
    <name evidence="2" type="ORF">P5673_011786</name>
</gene>
<feature type="compositionally biased region" description="Basic and acidic residues" evidence="1">
    <location>
        <begin position="259"/>
        <end position="280"/>
    </location>
</feature>
<protein>
    <submittedName>
        <fullName evidence="2">Uncharacterized protein</fullName>
    </submittedName>
</protein>
<keyword evidence="3" id="KW-1185">Reference proteome</keyword>
<sequence>MLEYIIYIGRQHCFIDGVKTFFKELYFFAYGNIKMRNVQFTSWDFELFESDITFEDFEFFTKHEGAFKAMLEDQADIVDDLVESVEKHLTEYFVFGRVSKAKCLIADAVCLVKNRGSLHAISSNSYGRQTLTVSQRSIHPKGDKALCLLPLYVKFGGSICRYLRRWVKAGKLEEISVASTRTEPTSLKSKPTPAKSTAGNEPVSNEANSSRSTGATQPVVRIPPSGEKSSSSDSDDDDDEEGGWYDTIETNDSSPLPHENVEDHEGDRDTSYGRLREDSL</sequence>
<reference evidence="2" key="2">
    <citation type="journal article" date="2023" name="Science">
        <title>Genomic signatures of disease resistance in endangered staghorn corals.</title>
        <authorList>
            <person name="Vollmer S.V."/>
            <person name="Selwyn J.D."/>
            <person name="Despard B.A."/>
            <person name="Roesel C.L."/>
        </authorList>
    </citation>
    <scope>NUCLEOTIDE SEQUENCE</scope>
    <source>
        <strain evidence="2">K2</strain>
    </source>
</reference>
<dbReference type="EMBL" id="JARQWQ010000022">
    <property type="protein sequence ID" value="KAK2564361.1"/>
    <property type="molecule type" value="Genomic_DNA"/>
</dbReference>
<organism evidence="2 3">
    <name type="scientific">Acropora cervicornis</name>
    <name type="common">Staghorn coral</name>
    <dbReference type="NCBI Taxonomy" id="6130"/>
    <lineage>
        <taxon>Eukaryota</taxon>
        <taxon>Metazoa</taxon>
        <taxon>Cnidaria</taxon>
        <taxon>Anthozoa</taxon>
        <taxon>Hexacorallia</taxon>
        <taxon>Scleractinia</taxon>
        <taxon>Astrocoeniina</taxon>
        <taxon>Acroporidae</taxon>
        <taxon>Acropora</taxon>
    </lineage>
</organism>
<accession>A0AAD9V7P0</accession>